<evidence type="ECO:0000256" key="3">
    <source>
        <dbReference type="ARBA" id="ARBA00022840"/>
    </source>
</evidence>
<dbReference type="InterPro" id="IPR003439">
    <property type="entry name" value="ABC_transporter-like_ATP-bd"/>
</dbReference>
<dbReference type="InterPro" id="IPR027417">
    <property type="entry name" value="P-loop_NTPase"/>
</dbReference>
<dbReference type="RefSeq" id="WP_089022417.1">
    <property type="nucleotide sequence ID" value="NZ_NIQC01000001.1"/>
</dbReference>
<dbReference type="Pfam" id="PF00005">
    <property type="entry name" value="ABC_tran"/>
    <property type="match status" value="1"/>
</dbReference>
<reference evidence="5 6" key="1">
    <citation type="submission" date="2017-06" db="EMBL/GenBank/DDBJ databases">
        <title>Draft Genome Sequence of Natranaerobius trueperi halophilic, alkalithermophilic bacteria from soda lakes.</title>
        <authorList>
            <person name="Zhao B."/>
        </authorList>
    </citation>
    <scope>NUCLEOTIDE SEQUENCE [LARGE SCALE GENOMIC DNA]</scope>
    <source>
        <strain evidence="5 6">DSM 18760</strain>
    </source>
</reference>
<proteinExistence type="predicted"/>
<dbReference type="GO" id="GO:0016887">
    <property type="term" value="F:ATP hydrolysis activity"/>
    <property type="evidence" value="ECO:0007669"/>
    <property type="project" value="InterPro"/>
</dbReference>
<evidence type="ECO:0000313" key="6">
    <source>
        <dbReference type="Proteomes" id="UP000214588"/>
    </source>
</evidence>
<evidence type="ECO:0000259" key="4">
    <source>
        <dbReference type="PROSITE" id="PS50893"/>
    </source>
</evidence>
<sequence length="211" mass="23947">MYDLKNVGYQNIIYIEDLEIKKGLITSIVGESGSGKTTLLRLLNQLISHDTGDIYFEGENIETMDTIALRRKAIMLPQNPIIISQTIRDNLNLGLELSEKPKKEDSELIEALKFFNLDKDLDSDATKLSGGEKQRLSFARILLMDPEVFLLDEPSSALNEELEDVVLSRFFNYSKKNNKAVVMVTHSRTIAFKYSDEIISVEKKVAVKEDK</sequence>
<keyword evidence="1" id="KW-0813">Transport</keyword>
<keyword evidence="3 5" id="KW-0067">ATP-binding</keyword>
<feature type="domain" description="ABC transporter" evidence="4">
    <location>
        <begin position="2"/>
        <end position="211"/>
    </location>
</feature>
<evidence type="ECO:0000313" key="5">
    <source>
        <dbReference type="EMBL" id="OWZ84993.1"/>
    </source>
</evidence>
<dbReference type="Proteomes" id="UP000214588">
    <property type="component" value="Unassembled WGS sequence"/>
</dbReference>
<dbReference type="PANTHER" id="PTHR43423">
    <property type="entry name" value="ABC TRANSPORTER I FAMILY MEMBER 17"/>
    <property type="match status" value="1"/>
</dbReference>
<dbReference type="Gene3D" id="3.40.50.300">
    <property type="entry name" value="P-loop containing nucleotide triphosphate hydrolases"/>
    <property type="match status" value="1"/>
</dbReference>
<dbReference type="PANTHER" id="PTHR43423:SF1">
    <property type="entry name" value="ABC TRANSPORTER I FAMILY MEMBER 17"/>
    <property type="match status" value="1"/>
</dbReference>
<dbReference type="InterPro" id="IPR017871">
    <property type="entry name" value="ABC_transporter-like_CS"/>
</dbReference>
<comment type="caution">
    <text evidence="5">The sequence shown here is derived from an EMBL/GenBank/DDBJ whole genome shotgun (WGS) entry which is preliminary data.</text>
</comment>
<dbReference type="SUPFAM" id="SSF52540">
    <property type="entry name" value="P-loop containing nucleoside triphosphate hydrolases"/>
    <property type="match status" value="1"/>
</dbReference>
<evidence type="ECO:0000256" key="2">
    <source>
        <dbReference type="ARBA" id="ARBA00022741"/>
    </source>
</evidence>
<dbReference type="PROSITE" id="PS00211">
    <property type="entry name" value="ABC_TRANSPORTER_1"/>
    <property type="match status" value="1"/>
</dbReference>
<dbReference type="GO" id="GO:0005524">
    <property type="term" value="F:ATP binding"/>
    <property type="evidence" value="ECO:0007669"/>
    <property type="project" value="UniProtKB-KW"/>
</dbReference>
<evidence type="ECO:0000256" key="1">
    <source>
        <dbReference type="ARBA" id="ARBA00022448"/>
    </source>
</evidence>
<keyword evidence="6" id="KW-1185">Reference proteome</keyword>
<dbReference type="AlphaFoldDB" id="A0A226C153"/>
<dbReference type="OrthoDB" id="9785080at2"/>
<gene>
    <name evidence="5" type="ORF">CDO51_00920</name>
</gene>
<accession>A0A226C153</accession>
<dbReference type="PROSITE" id="PS50893">
    <property type="entry name" value="ABC_TRANSPORTER_2"/>
    <property type="match status" value="1"/>
</dbReference>
<keyword evidence="2" id="KW-0547">Nucleotide-binding</keyword>
<dbReference type="InterPro" id="IPR003593">
    <property type="entry name" value="AAA+_ATPase"/>
</dbReference>
<organism evidence="5 6">
    <name type="scientific">Natranaerobius trueperi</name>
    <dbReference type="NCBI Taxonomy" id="759412"/>
    <lineage>
        <taxon>Bacteria</taxon>
        <taxon>Bacillati</taxon>
        <taxon>Bacillota</taxon>
        <taxon>Clostridia</taxon>
        <taxon>Natranaerobiales</taxon>
        <taxon>Natranaerobiaceae</taxon>
        <taxon>Natranaerobius</taxon>
    </lineage>
</organism>
<name>A0A226C153_9FIRM</name>
<dbReference type="EMBL" id="NIQC01000001">
    <property type="protein sequence ID" value="OWZ84993.1"/>
    <property type="molecule type" value="Genomic_DNA"/>
</dbReference>
<dbReference type="SMART" id="SM00382">
    <property type="entry name" value="AAA"/>
    <property type="match status" value="1"/>
</dbReference>
<protein>
    <submittedName>
        <fullName evidence="5">ABC transporter ATP-binding protein</fullName>
    </submittedName>
</protein>